<organism evidence="1 2">
    <name type="scientific">Paratrimastix pyriformis</name>
    <dbReference type="NCBI Taxonomy" id="342808"/>
    <lineage>
        <taxon>Eukaryota</taxon>
        <taxon>Metamonada</taxon>
        <taxon>Preaxostyla</taxon>
        <taxon>Paratrimastigidae</taxon>
        <taxon>Paratrimastix</taxon>
    </lineage>
</organism>
<reference evidence="1" key="1">
    <citation type="journal article" date="2022" name="bioRxiv">
        <title>Genomics of Preaxostyla Flagellates Illuminates Evolutionary Transitions and the Path Towards Mitochondrial Loss.</title>
        <authorList>
            <person name="Novak L.V.F."/>
            <person name="Treitli S.C."/>
            <person name="Pyrih J."/>
            <person name="Halakuc P."/>
            <person name="Pipaliya S.V."/>
            <person name="Vacek V."/>
            <person name="Brzon O."/>
            <person name="Soukal P."/>
            <person name="Eme L."/>
            <person name="Dacks J.B."/>
            <person name="Karnkowska A."/>
            <person name="Elias M."/>
            <person name="Hampl V."/>
        </authorList>
    </citation>
    <scope>NUCLEOTIDE SEQUENCE</scope>
    <source>
        <strain evidence="1">RCP-MX</strain>
    </source>
</reference>
<dbReference type="EMBL" id="JAPMOS010000136">
    <property type="protein sequence ID" value="KAJ4454741.1"/>
    <property type="molecule type" value="Genomic_DNA"/>
</dbReference>
<comment type="caution">
    <text evidence="1">The sequence shown here is derived from an EMBL/GenBank/DDBJ whole genome shotgun (WGS) entry which is preliminary data.</text>
</comment>
<proteinExistence type="predicted"/>
<dbReference type="SUPFAM" id="SSF57997">
    <property type="entry name" value="Tropomyosin"/>
    <property type="match status" value="1"/>
</dbReference>
<keyword evidence="2" id="KW-1185">Reference proteome</keyword>
<evidence type="ECO:0000313" key="2">
    <source>
        <dbReference type="Proteomes" id="UP001141327"/>
    </source>
</evidence>
<dbReference type="Proteomes" id="UP001141327">
    <property type="component" value="Unassembled WGS sequence"/>
</dbReference>
<gene>
    <name evidence="1" type="ORF">PAPYR_10467</name>
</gene>
<protein>
    <submittedName>
        <fullName evidence="1">Uncharacterized protein</fullName>
    </submittedName>
</protein>
<dbReference type="Gene3D" id="1.10.287.1490">
    <property type="match status" value="1"/>
</dbReference>
<evidence type="ECO:0000313" key="1">
    <source>
        <dbReference type="EMBL" id="KAJ4454741.1"/>
    </source>
</evidence>
<accession>A0ABQ8UA31</accession>
<name>A0ABQ8UA31_9EUKA</name>
<sequence length="192" mass="21513">MKNELTSLNPFVELPILTAELDNTLEEKKRCLRRMGDLKKHNLRVHSEIRDVDARISALQAEDVELDAALAKLGHESTVLIRTFEKLHSDQNSLTAAIATYQDELSRVQDALTREKETISVLNTTTHQMHKQVLQQTKLRDQARSHCDDHSRRLTTLRAQCVDLRAATNTLALGLTIPRADLAPGHADLPGG</sequence>